<gene>
    <name evidence="3" type="ORF">AK812_SmicGene6553</name>
</gene>
<dbReference type="InterPro" id="IPR018997">
    <property type="entry name" value="PUB_domain"/>
</dbReference>
<evidence type="ECO:0000256" key="1">
    <source>
        <dbReference type="SAM" id="MobiDB-lite"/>
    </source>
</evidence>
<evidence type="ECO:0000313" key="3">
    <source>
        <dbReference type="EMBL" id="OLQ09811.1"/>
    </source>
</evidence>
<dbReference type="EMBL" id="LSRX01000090">
    <property type="protein sequence ID" value="OLQ09811.1"/>
    <property type="molecule type" value="Genomic_DNA"/>
</dbReference>
<organism evidence="3 4">
    <name type="scientific">Symbiodinium microadriaticum</name>
    <name type="common">Dinoflagellate</name>
    <name type="synonym">Zooxanthella microadriatica</name>
    <dbReference type="NCBI Taxonomy" id="2951"/>
    <lineage>
        <taxon>Eukaryota</taxon>
        <taxon>Sar</taxon>
        <taxon>Alveolata</taxon>
        <taxon>Dinophyceae</taxon>
        <taxon>Suessiales</taxon>
        <taxon>Symbiodiniaceae</taxon>
        <taxon>Symbiodinium</taxon>
    </lineage>
</organism>
<evidence type="ECO:0000259" key="2">
    <source>
        <dbReference type="Pfam" id="PF09409"/>
    </source>
</evidence>
<dbReference type="SMART" id="SM00580">
    <property type="entry name" value="PUG"/>
    <property type="match status" value="1"/>
</dbReference>
<accession>A0A1Q9EQZ0</accession>
<proteinExistence type="predicted"/>
<dbReference type="CDD" id="cd09212">
    <property type="entry name" value="PUB"/>
    <property type="match status" value="1"/>
</dbReference>
<name>A0A1Q9EQZ0_SYMMI</name>
<dbReference type="Gene3D" id="1.20.58.2190">
    <property type="match status" value="1"/>
</dbReference>
<keyword evidence="4" id="KW-1185">Reference proteome</keyword>
<dbReference type="InterPro" id="IPR036339">
    <property type="entry name" value="PUB-like_dom_sf"/>
</dbReference>
<dbReference type="Pfam" id="PF09409">
    <property type="entry name" value="PUB"/>
    <property type="match status" value="1"/>
</dbReference>
<reference evidence="3 4" key="1">
    <citation type="submission" date="2016-02" db="EMBL/GenBank/DDBJ databases">
        <title>Genome analysis of coral dinoflagellate symbionts highlights evolutionary adaptations to a symbiotic lifestyle.</title>
        <authorList>
            <person name="Aranda M."/>
            <person name="Li Y."/>
            <person name="Liew Y.J."/>
            <person name="Baumgarten S."/>
            <person name="Simakov O."/>
            <person name="Wilson M."/>
            <person name="Piel J."/>
            <person name="Ashoor H."/>
            <person name="Bougouffa S."/>
            <person name="Bajic V.B."/>
            <person name="Ryu T."/>
            <person name="Ravasi T."/>
            <person name="Bayer T."/>
            <person name="Micklem G."/>
            <person name="Kim H."/>
            <person name="Bhak J."/>
            <person name="Lajeunesse T.C."/>
            <person name="Voolstra C.R."/>
        </authorList>
    </citation>
    <scope>NUCLEOTIDE SEQUENCE [LARGE SCALE GENOMIC DNA]</scope>
    <source>
        <strain evidence="3 4">CCMP2467</strain>
    </source>
</reference>
<comment type="caution">
    <text evidence="3">The sequence shown here is derived from an EMBL/GenBank/DDBJ whole genome shotgun (WGS) entry which is preliminary data.</text>
</comment>
<dbReference type="OrthoDB" id="435269at2759"/>
<dbReference type="AlphaFoldDB" id="A0A1Q9EQZ0"/>
<dbReference type="Proteomes" id="UP000186817">
    <property type="component" value="Unassembled WGS sequence"/>
</dbReference>
<feature type="region of interest" description="Disordered" evidence="1">
    <location>
        <begin position="390"/>
        <end position="411"/>
    </location>
</feature>
<protein>
    <recommendedName>
        <fullName evidence="2">PUB domain-containing protein</fullName>
    </recommendedName>
</protein>
<feature type="domain" description="PUB" evidence="2">
    <location>
        <begin position="333"/>
        <end position="402"/>
    </location>
</feature>
<evidence type="ECO:0000313" key="4">
    <source>
        <dbReference type="Proteomes" id="UP000186817"/>
    </source>
</evidence>
<sequence>MDVRSKDIFDRSHVFGAWSAGTLSKAGNHPAIRSRCDLRWLVIMGSHDDPLKDERVLQLLELLHDLQVRPISQRPLLLLGGVGEFQRRFPFCMRPAGKEQLEPLPVCPAEVIEPGQASVVKGAKTAKKRSLYLGPLACLTAKNSEASRALKIAAAVRIIEESEENADPDPEHGPMFPGLKVCEVHMPAAPVRSLDVEGKAGVTDDKSTSSFDRRAQAVASVAVEASVRALSMGVPCLLCGPWSAVAAALYVSRLKPSWTGDELIAFIKERCPGTWSHLAHEALHLGLEASQTPRSPHRGGGLQANAPLEATRAEVEQLQQQLAQRLRLHPQEASRSLRTVRVALDKISAQPHEEKFRRLKASNDRVVRELLSHSEAVALLERAGFAKDASTGDLVLPSSAPLEAESAPDKV</sequence>
<dbReference type="SUPFAM" id="SSF143503">
    <property type="entry name" value="PUG domain-like"/>
    <property type="match status" value="1"/>
</dbReference>